<evidence type="ECO:0000256" key="3">
    <source>
        <dbReference type="ARBA" id="ARBA00022475"/>
    </source>
</evidence>
<dbReference type="Pfam" id="PF02687">
    <property type="entry name" value="FtsX"/>
    <property type="match status" value="1"/>
</dbReference>
<evidence type="ECO:0000313" key="9">
    <source>
        <dbReference type="EMBL" id="OKH14288.1"/>
    </source>
</evidence>
<feature type="transmembrane region" description="Helical" evidence="7">
    <location>
        <begin position="358"/>
        <end position="376"/>
    </location>
</feature>
<dbReference type="AlphaFoldDB" id="A0A1U7H089"/>
<keyword evidence="10" id="KW-1185">Reference proteome</keyword>
<feature type="transmembrane region" description="Helical" evidence="7">
    <location>
        <begin position="311"/>
        <end position="338"/>
    </location>
</feature>
<keyword evidence="6 7" id="KW-0472">Membrane</keyword>
<feature type="domain" description="ABC3 transporter permease C-terminal" evidence="8">
    <location>
        <begin position="273"/>
        <end position="383"/>
    </location>
</feature>
<evidence type="ECO:0000259" key="8">
    <source>
        <dbReference type="Pfam" id="PF02687"/>
    </source>
</evidence>
<keyword evidence="5 7" id="KW-1133">Transmembrane helix</keyword>
<reference evidence="9 10" key="1">
    <citation type="submission" date="2016-11" db="EMBL/GenBank/DDBJ databases">
        <title>Draft Genome Sequences of Nine Cyanobacterial Strains from Diverse Habitats.</title>
        <authorList>
            <person name="Zhu T."/>
            <person name="Hou S."/>
            <person name="Lu X."/>
            <person name="Hess W.R."/>
        </authorList>
    </citation>
    <scope>NUCLEOTIDE SEQUENCE [LARGE SCALE GENOMIC DNA]</scope>
    <source>
        <strain evidence="9 10">NIES-592</strain>
    </source>
</reference>
<proteinExistence type="predicted"/>
<dbReference type="PANTHER" id="PTHR43738:SF1">
    <property type="entry name" value="HEMIN TRANSPORT SYSTEM PERMEASE PROTEIN HRTB-RELATED"/>
    <property type="match status" value="1"/>
</dbReference>
<dbReference type="PANTHER" id="PTHR43738">
    <property type="entry name" value="ABC TRANSPORTER, MEMBRANE PROTEIN"/>
    <property type="match status" value="1"/>
</dbReference>
<feature type="transmembrane region" description="Helical" evidence="7">
    <location>
        <begin position="265"/>
        <end position="290"/>
    </location>
</feature>
<sequence>MLRKYFRTILLAWRQLIKQKTRLAVAVVGIAFANIMICTQMGFEASLFDSSTAPQRSLDTDLVMVSSHFKSVYSLKNFSRERLYQALGFKGVDSVSPLYMGYGKWRNPQTRRLLTILVFGTDPRTIAFKFPEVEQNRSQLQKLNTVLFDQGSLPEFGPIATLLQQRTIVETELNDINVRIAGLFTLGASFGAYGNVITSDSTFLHLFPNHHPQQIQIGLIKLQADAHPQQVAQSLGNDLPEDVMILTNESFAQAEKAYWAKTTPIGFVFGLGVIVSFIVGIVIVYQIIYADIADHLPQYAMLKAIGYSDRYLIVVLIQEALLLAVLGYIPGFIVSLGLYQLAATATMLPIFMTIERGFTVFVLTVTMCLISAFTTIRKLNSADPADVF</sequence>
<dbReference type="InterPro" id="IPR003838">
    <property type="entry name" value="ABC3_permease_C"/>
</dbReference>
<evidence type="ECO:0000256" key="7">
    <source>
        <dbReference type="SAM" id="Phobius"/>
    </source>
</evidence>
<evidence type="ECO:0000256" key="2">
    <source>
        <dbReference type="ARBA" id="ARBA00022448"/>
    </source>
</evidence>
<comment type="subcellular location">
    <subcellularLocation>
        <location evidence="1">Cell membrane</location>
        <topology evidence="1">Multi-pass membrane protein</topology>
    </subcellularLocation>
</comment>
<feature type="transmembrane region" description="Helical" evidence="7">
    <location>
        <begin position="21"/>
        <end position="43"/>
    </location>
</feature>
<dbReference type="GO" id="GO:0005886">
    <property type="term" value="C:plasma membrane"/>
    <property type="evidence" value="ECO:0007669"/>
    <property type="project" value="UniProtKB-SubCell"/>
</dbReference>
<dbReference type="PIRSF" id="PIRSF031773">
    <property type="entry name" value="DevC"/>
    <property type="match status" value="1"/>
</dbReference>
<dbReference type="OrthoDB" id="417886at2"/>
<evidence type="ECO:0000313" key="10">
    <source>
        <dbReference type="Proteomes" id="UP000186391"/>
    </source>
</evidence>
<keyword evidence="3" id="KW-1003">Cell membrane</keyword>
<gene>
    <name evidence="9" type="ORF">NIES592_09430</name>
</gene>
<evidence type="ECO:0000256" key="5">
    <source>
        <dbReference type="ARBA" id="ARBA00022989"/>
    </source>
</evidence>
<dbReference type="InterPro" id="IPR005891">
    <property type="entry name" value="DevC"/>
</dbReference>
<dbReference type="Proteomes" id="UP000186391">
    <property type="component" value="Unassembled WGS sequence"/>
</dbReference>
<dbReference type="InterPro" id="IPR051125">
    <property type="entry name" value="ABC-4/HrtB_transporter"/>
</dbReference>
<name>A0A1U7H089_9CYAN</name>
<accession>A0A1U7H089</accession>
<dbReference type="RefSeq" id="WP_073555605.1">
    <property type="nucleotide sequence ID" value="NZ_MRCA01000004.1"/>
</dbReference>
<keyword evidence="2" id="KW-0813">Transport</keyword>
<protein>
    <submittedName>
        <fullName evidence="9">ABC transporter</fullName>
    </submittedName>
</protein>
<comment type="caution">
    <text evidence="9">The sequence shown here is derived from an EMBL/GenBank/DDBJ whole genome shotgun (WGS) entry which is preliminary data.</text>
</comment>
<organism evidence="9 10">
    <name type="scientific">Fischerella major NIES-592</name>
    <dbReference type="NCBI Taxonomy" id="210994"/>
    <lineage>
        <taxon>Bacteria</taxon>
        <taxon>Bacillati</taxon>
        <taxon>Cyanobacteriota</taxon>
        <taxon>Cyanophyceae</taxon>
        <taxon>Nostocales</taxon>
        <taxon>Hapalosiphonaceae</taxon>
        <taxon>Fischerella</taxon>
    </lineage>
</organism>
<evidence type="ECO:0000256" key="4">
    <source>
        <dbReference type="ARBA" id="ARBA00022692"/>
    </source>
</evidence>
<dbReference type="EMBL" id="MRCA01000004">
    <property type="protein sequence ID" value="OKH14288.1"/>
    <property type="molecule type" value="Genomic_DNA"/>
</dbReference>
<keyword evidence="4 7" id="KW-0812">Transmembrane</keyword>
<evidence type="ECO:0000256" key="6">
    <source>
        <dbReference type="ARBA" id="ARBA00023136"/>
    </source>
</evidence>
<dbReference type="NCBIfam" id="TIGR01185">
    <property type="entry name" value="devC"/>
    <property type="match status" value="1"/>
</dbReference>
<evidence type="ECO:0000256" key="1">
    <source>
        <dbReference type="ARBA" id="ARBA00004651"/>
    </source>
</evidence>